<dbReference type="PANTHER" id="PTHR42924">
    <property type="entry name" value="EXONUCLEASE"/>
    <property type="match status" value="1"/>
</dbReference>
<dbReference type="RefSeq" id="WP_135269877.1">
    <property type="nucleotide sequence ID" value="NZ_SRIB01000001.1"/>
</dbReference>
<evidence type="ECO:0000313" key="2">
    <source>
        <dbReference type="EMBL" id="TFZ41697.1"/>
    </source>
</evidence>
<dbReference type="Pfam" id="PF13263">
    <property type="entry name" value="PHP_C"/>
    <property type="match status" value="1"/>
</dbReference>
<proteinExistence type="predicted"/>
<dbReference type="Pfam" id="PF02811">
    <property type="entry name" value="PHP"/>
    <property type="match status" value="1"/>
</dbReference>
<dbReference type="InterPro" id="IPR052018">
    <property type="entry name" value="PHP_domain"/>
</dbReference>
<dbReference type="InterPro" id="IPR016195">
    <property type="entry name" value="Pol/histidinol_Pase-like"/>
</dbReference>
<dbReference type="Proteomes" id="UP000298381">
    <property type="component" value="Unassembled WGS sequence"/>
</dbReference>
<dbReference type="PANTHER" id="PTHR42924:SF3">
    <property type="entry name" value="POLYMERASE_HISTIDINOL PHOSPHATASE N-TERMINAL DOMAIN-CONTAINING PROTEIN"/>
    <property type="match status" value="1"/>
</dbReference>
<dbReference type="OrthoDB" id="9775360at2"/>
<dbReference type="Gene3D" id="3.20.20.140">
    <property type="entry name" value="Metal-dependent hydrolases"/>
    <property type="match status" value="1"/>
</dbReference>
<dbReference type="InterPro" id="IPR004013">
    <property type="entry name" value="PHP_dom"/>
</dbReference>
<dbReference type="GO" id="GO:0035312">
    <property type="term" value="F:5'-3' DNA exonuclease activity"/>
    <property type="evidence" value="ECO:0007669"/>
    <property type="project" value="TreeGrafter"/>
</dbReference>
<dbReference type="SUPFAM" id="SSF89550">
    <property type="entry name" value="PHP domain-like"/>
    <property type="match status" value="1"/>
</dbReference>
<reference evidence="2 3" key="1">
    <citation type="submission" date="2019-03" db="EMBL/GenBank/DDBJ databases">
        <title>Draft genome sequence data and analysis of a Fermenting Bacterium, Soehngenia longevitae strain 1933PT, isolated from petroleum reservoir in Azerbaijan.</title>
        <authorList>
            <person name="Grouzdev D.S."/>
            <person name="Bidzhieva S.K."/>
            <person name="Sokolova D.S."/>
            <person name="Tourova T.P."/>
            <person name="Poltaraus A.B."/>
            <person name="Nazina T.N."/>
        </authorList>
    </citation>
    <scope>NUCLEOTIDE SEQUENCE [LARGE SCALE GENOMIC DNA]</scope>
    <source>
        <strain evidence="2 3">1933P</strain>
    </source>
</reference>
<keyword evidence="3" id="KW-1185">Reference proteome</keyword>
<feature type="domain" description="PHP" evidence="1">
    <location>
        <begin position="4"/>
        <end position="89"/>
    </location>
</feature>
<accession>A0A4Z0D9Z5</accession>
<dbReference type="AlphaFoldDB" id="A0A4Z0D9Z5"/>
<comment type="caution">
    <text evidence="2">The sequence shown here is derived from an EMBL/GenBank/DDBJ whole genome shotgun (WGS) entry which is preliminary data.</text>
</comment>
<sequence>MLIDLHIHEMKYSSDSQISLDDILIKAKEIGLDGVCITNHDNNFIRNEIDYYHKKYGITIIAGAEILSRQGDVLAFVNDTLHIEDNKIDADELLDYIKHKNGIAISAHPFRNNNRGLGNFLMKISYKLSAVEAFNGSTLAHHNLYGFALAKELNIPSTGGSDAHILDNVGKFATYFKDKIRDEKDFIEAIKSKEFFPAVYRGNRYEIVNYI</sequence>
<organism evidence="2 3">
    <name type="scientific">Soehngenia longivitae</name>
    <dbReference type="NCBI Taxonomy" id="2562294"/>
    <lineage>
        <taxon>Bacteria</taxon>
        <taxon>Bacillati</taxon>
        <taxon>Bacillota</taxon>
        <taxon>Tissierellia</taxon>
        <taxon>Tissierellales</taxon>
        <taxon>Tissierellaceae</taxon>
        <taxon>Soehngenia</taxon>
    </lineage>
</organism>
<evidence type="ECO:0000313" key="3">
    <source>
        <dbReference type="Proteomes" id="UP000298381"/>
    </source>
</evidence>
<protein>
    <submittedName>
        <fullName evidence="2">PHP domain-containing protein</fullName>
    </submittedName>
</protein>
<name>A0A4Z0D9Z5_9FIRM</name>
<evidence type="ECO:0000259" key="1">
    <source>
        <dbReference type="Pfam" id="PF02811"/>
    </source>
</evidence>
<gene>
    <name evidence="2" type="ORF">E4100_00755</name>
</gene>
<dbReference type="EMBL" id="SRIB01000001">
    <property type="protein sequence ID" value="TFZ41697.1"/>
    <property type="molecule type" value="Genomic_DNA"/>
</dbReference>
<dbReference type="CDD" id="cd07432">
    <property type="entry name" value="PHP_HisPPase"/>
    <property type="match status" value="1"/>
</dbReference>
<dbReference type="GO" id="GO:0004534">
    <property type="term" value="F:5'-3' RNA exonuclease activity"/>
    <property type="evidence" value="ECO:0007669"/>
    <property type="project" value="TreeGrafter"/>
</dbReference>